<evidence type="ECO:0000313" key="2">
    <source>
        <dbReference type="Proteomes" id="UP000237839"/>
    </source>
</evidence>
<keyword evidence="2" id="KW-1185">Reference proteome</keyword>
<reference evidence="1 2" key="1">
    <citation type="submission" date="2018-02" db="EMBL/GenBank/DDBJ databases">
        <title>Solimicrobium silvestre gen. nov., sp. nov., isolated from alpine forest soil.</title>
        <authorList>
            <person name="Margesin R."/>
            <person name="Albuquerque L."/>
            <person name="Zhang D.-C."/>
            <person name="Froufe H.J.C."/>
            <person name="Severino R."/>
            <person name="Roxo I."/>
            <person name="Egas C."/>
            <person name="Da Costa M.S."/>
        </authorList>
    </citation>
    <scope>NUCLEOTIDE SEQUENCE [LARGE SCALE GENOMIC DNA]</scope>
    <source>
        <strain evidence="1 2">S20-91</strain>
    </source>
</reference>
<dbReference type="EMBL" id="PUGF01000003">
    <property type="protein sequence ID" value="PRC94345.1"/>
    <property type="molecule type" value="Genomic_DNA"/>
</dbReference>
<dbReference type="Proteomes" id="UP000237839">
    <property type="component" value="Unassembled WGS sequence"/>
</dbReference>
<organism evidence="1 2">
    <name type="scientific">Solimicrobium silvestre</name>
    <dbReference type="NCBI Taxonomy" id="2099400"/>
    <lineage>
        <taxon>Bacteria</taxon>
        <taxon>Pseudomonadati</taxon>
        <taxon>Pseudomonadota</taxon>
        <taxon>Betaproteobacteria</taxon>
        <taxon>Burkholderiales</taxon>
        <taxon>Oxalobacteraceae</taxon>
        <taxon>Solimicrobium</taxon>
    </lineage>
</organism>
<gene>
    <name evidence="1" type="ORF">S2091_0966</name>
</gene>
<name>A0A2S9H2Y5_9BURK</name>
<comment type="caution">
    <text evidence="1">The sequence shown here is derived from an EMBL/GenBank/DDBJ whole genome shotgun (WGS) entry which is preliminary data.</text>
</comment>
<sequence length="57" mass="6398">MRNCRDVAVKIAVRNATTLCTKINSQTDTGDEVGKYLESFVSPKYRNVMTVSLDQDD</sequence>
<accession>A0A2S9H2Y5</accession>
<dbReference type="AlphaFoldDB" id="A0A2S9H2Y5"/>
<protein>
    <submittedName>
        <fullName evidence="1">Uncharacterized protein</fullName>
    </submittedName>
</protein>
<proteinExistence type="predicted"/>
<evidence type="ECO:0000313" key="1">
    <source>
        <dbReference type="EMBL" id="PRC94345.1"/>
    </source>
</evidence>